<accession>A0A381QCK4</accession>
<keyword evidence="1" id="KW-0812">Transmembrane</keyword>
<feature type="transmembrane region" description="Helical" evidence="1">
    <location>
        <begin position="12"/>
        <end position="32"/>
    </location>
</feature>
<organism evidence="2">
    <name type="scientific">marine metagenome</name>
    <dbReference type="NCBI Taxonomy" id="408172"/>
    <lineage>
        <taxon>unclassified sequences</taxon>
        <taxon>metagenomes</taxon>
        <taxon>ecological metagenomes</taxon>
    </lineage>
</organism>
<proteinExistence type="predicted"/>
<keyword evidence="1" id="KW-0472">Membrane</keyword>
<name>A0A381QCK4_9ZZZZ</name>
<keyword evidence="1" id="KW-1133">Transmembrane helix</keyword>
<sequence length="134" mass="14168">MMPMWFYTHSGVRYLVLIAAAAAIVYLLVGLLRGGQFDKLAKILTAAYVGLLDLQVGLGVVLYLLIPSYPQLLGHVVMALAAVSVAHVANIMNKRRDEPSLGIALAGVVISLILIVGGIWAIGREILGTSGLTS</sequence>
<protein>
    <submittedName>
        <fullName evidence="2">Uncharacterized protein</fullName>
    </submittedName>
</protein>
<dbReference type="AlphaFoldDB" id="A0A381QCK4"/>
<evidence type="ECO:0000313" key="2">
    <source>
        <dbReference type="EMBL" id="SUZ77026.1"/>
    </source>
</evidence>
<reference evidence="2" key="1">
    <citation type="submission" date="2018-05" db="EMBL/GenBank/DDBJ databases">
        <authorList>
            <person name="Lanie J.A."/>
            <person name="Ng W.-L."/>
            <person name="Kazmierczak K.M."/>
            <person name="Andrzejewski T.M."/>
            <person name="Davidsen T.M."/>
            <person name="Wayne K.J."/>
            <person name="Tettelin H."/>
            <person name="Glass J.I."/>
            <person name="Rusch D."/>
            <person name="Podicherti R."/>
            <person name="Tsui H.-C.T."/>
            <person name="Winkler M.E."/>
        </authorList>
    </citation>
    <scope>NUCLEOTIDE SEQUENCE</scope>
</reference>
<gene>
    <name evidence="2" type="ORF">METZ01_LOCUS29880</name>
</gene>
<dbReference type="EMBL" id="UINC01001300">
    <property type="protein sequence ID" value="SUZ77026.1"/>
    <property type="molecule type" value="Genomic_DNA"/>
</dbReference>
<feature type="transmembrane region" description="Helical" evidence="1">
    <location>
        <begin position="101"/>
        <end position="122"/>
    </location>
</feature>
<feature type="transmembrane region" description="Helical" evidence="1">
    <location>
        <begin position="72"/>
        <end position="89"/>
    </location>
</feature>
<evidence type="ECO:0000256" key="1">
    <source>
        <dbReference type="SAM" id="Phobius"/>
    </source>
</evidence>
<feature type="transmembrane region" description="Helical" evidence="1">
    <location>
        <begin position="44"/>
        <end position="66"/>
    </location>
</feature>